<dbReference type="InterPro" id="IPR001041">
    <property type="entry name" value="2Fe-2S_ferredoxin-type"/>
</dbReference>
<dbReference type="PANTHER" id="PTHR44379:SF8">
    <property type="entry name" value="XANTHINE DEHYDROGENASE IRON-SULFUR-BINDING SUBUNIT XDHC-RELATED"/>
    <property type="match status" value="1"/>
</dbReference>
<dbReference type="AlphaFoldDB" id="A0A382TY01"/>
<dbReference type="InterPro" id="IPR012675">
    <property type="entry name" value="Beta-grasp_dom_sf"/>
</dbReference>
<dbReference type="InterPro" id="IPR036884">
    <property type="entry name" value="2Fe-2S-bd_dom_sf"/>
</dbReference>
<dbReference type="GO" id="GO:0016491">
    <property type="term" value="F:oxidoreductase activity"/>
    <property type="evidence" value="ECO:0007669"/>
    <property type="project" value="UniProtKB-KW"/>
</dbReference>
<evidence type="ECO:0000256" key="1">
    <source>
        <dbReference type="ARBA" id="ARBA00022714"/>
    </source>
</evidence>
<evidence type="ECO:0000256" key="4">
    <source>
        <dbReference type="ARBA" id="ARBA00023004"/>
    </source>
</evidence>
<protein>
    <recommendedName>
        <fullName evidence="6">2Fe-2S ferredoxin-type domain-containing protein</fullName>
    </recommendedName>
</protein>
<evidence type="ECO:0000313" key="7">
    <source>
        <dbReference type="EMBL" id="SVD26567.1"/>
    </source>
</evidence>
<feature type="non-terminal residue" evidence="7">
    <location>
        <position position="121"/>
    </location>
</feature>
<sequence length="121" mass="12967">MRRHGYFEVKSGCEKGDCGACAVQLDGEPVDSCLVLAWTAKDASIITVEGLSDINNPHPLITTFVERGAIQCGYCIPGIIVAAEAMLRETLNPTDDDIALAVSGNLCRCTGYTKIFSAIRE</sequence>
<dbReference type="InterPro" id="IPR051452">
    <property type="entry name" value="Diverse_Oxidoreductases"/>
</dbReference>
<dbReference type="GO" id="GO:0046872">
    <property type="term" value="F:metal ion binding"/>
    <property type="evidence" value="ECO:0007669"/>
    <property type="project" value="UniProtKB-KW"/>
</dbReference>
<dbReference type="PROSITE" id="PS51085">
    <property type="entry name" value="2FE2S_FER_2"/>
    <property type="match status" value="1"/>
</dbReference>
<accession>A0A382TY01</accession>
<name>A0A382TY01_9ZZZZ</name>
<dbReference type="Gene3D" id="3.10.20.30">
    <property type="match status" value="1"/>
</dbReference>
<dbReference type="InterPro" id="IPR006058">
    <property type="entry name" value="2Fe2S_fd_BS"/>
</dbReference>
<dbReference type="SUPFAM" id="SSF54292">
    <property type="entry name" value="2Fe-2S ferredoxin-like"/>
    <property type="match status" value="1"/>
</dbReference>
<keyword evidence="3" id="KW-0560">Oxidoreductase</keyword>
<dbReference type="GO" id="GO:0051537">
    <property type="term" value="F:2 iron, 2 sulfur cluster binding"/>
    <property type="evidence" value="ECO:0007669"/>
    <property type="project" value="UniProtKB-KW"/>
</dbReference>
<feature type="domain" description="2Fe-2S ferredoxin-type" evidence="6">
    <location>
        <begin position="1"/>
        <end position="51"/>
    </location>
</feature>
<keyword evidence="4" id="KW-0408">Iron</keyword>
<proteinExistence type="predicted"/>
<dbReference type="Pfam" id="PF01799">
    <property type="entry name" value="Fer2_2"/>
    <property type="match status" value="1"/>
</dbReference>
<dbReference type="Gene3D" id="1.10.150.120">
    <property type="entry name" value="[2Fe-2S]-binding domain"/>
    <property type="match status" value="1"/>
</dbReference>
<dbReference type="PANTHER" id="PTHR44379">
    <property type="entry name" value="OXIDOREDUCTASE WITH IRON-SULFUR SUBUNIT"/>
    <property type="match status" value="1"/>
</dbReference>
<reference evidence="7" key="1">
    <citation type="submission" date="2018-05" db="EMBL/GenBank/DDBJ databases">
        <authorList>
            <person name="Lanie J.A."/>
            <person name="Ng W.-L."/>
            <person name="Kazmierczak K.M."/>
            <person name="Andrzejewski T.M."/>
            <person name="Davidsen T.M."/>
            <person name="Wayne K.J."/>
            <person name="Tettelin H."/>
            <person name="Glass J.I."/>
            <person name="Rusch D."/>
            <person name="Podicherti R."/>
            <person name="Tsui H.-C.T."/>
            <person name="Winkler M.E."/>
        </authorList>
    </citation>
    <scope>NUCLEOTIDE SEQUENCE</scope>
</reference>
<dbReference type="InterPro" id="IPR036010">
    <property type="entry name" value="2Fe-2S_ferredoxin-like_sf"/>
</dbReference>
<keyword evidence="2" id="KW-0479">Metal-binding</keyword>
<organism evidence="7">
    <name type="scientific">marine metagenome</name>
    <dbReference type="NCBI Taxonomy" id="408172"/>
    <lineage>
        <taxon>unclassified sequences</taxon>
        <taxon>metagenomes</taxon>
        <taxon>ecological metagenomes</taxon>
    </lineage>
</organism>
<keyword evidence="1" id="KW-0001">2Fe-2S</keyword>
<keyword evidence="5" id="KW-0411">Iron-sulfur</keyword>
<evidence type="ECO:0000256" key="5">
    <source>
        <dbReference type="ARBA" id="ARBA00023014"/>
    </source>
</evidence>
<dbReference type="InterPro" id="IPR002888">
    <property type="entry name" value="2Fe-2S-bd"/>
</dbReference>
<dbReference type="SUPFAM" id="SSF47741">
    <property type="entry name" value="CO dehydrogenase ISP C-domain like"/>
    <property type="match status" value="1"/>
</dbReference>
<evidence type="ECO:0000256" key="2">
    <source>
        <dbReference type="ARBA" id="ARBA00022723"/>
    </source>
</evidence>
<evidence type="ECO:0000259" key="6">
    <source>
        <dbReference type="PROSITE" id="PS51085"/>
    </source>
</evidence>
<evidence type="ECO:0000256" key="3">
    <source>
        <dbReference type="ARBA" id="ARBA00023002"/>
    </source>
</evidence>
<dbReference type="PROSITE" id="PS00197">
    <property type="entry name" value="2FE2S_FER_1"/>
    <property type="match status" value="1"/>
</dbReference>
<dbReference type="EMBL" id="UINC01139797">
    <property type="protein sequence ID" value="SVD26567.1"/>
    <property type="molecule type" value="Genomic_DNA"/>
</dbReference>
<gene>
    <name evidence="7" type="ORF">METZ01_LOCUS379421</name>
</gene>